<dbReference type="InterPro" id="IPR011528">
    <property type="entry name" value="NERD"/>
</dbReference>
<organism evidence="2 3">
    <name type="scientific">Halorientalis brevis</name>
    <dbReference type="NCBI Taxonomy" id="1126241"/>
    <lineage>
        <taxon>Archaea</taxon>
        <taxon>Methanobacteriati</taxon>
        <taxon>Methanobacteriota</taxon>
        <taxon>Stenosarchaea group</taxon>
        <taxon>Halobacteria</taxon>
        <taxon>Halobacteriales</taxon>
        <taxon>Haloarculaceae</taxon>
        <taxon>Halorientalis</taxon>
    </lineage>
</organism>
<dbReference type="PANTHER" id="PTHR11070">
    <property type="entry name" value="UVRD / RECB / PCRA DNA HELICASE FAMILY MEMBER"/>
    <property type="match status" value="1"/>
</dbReference>
<accession>A0ABD6CA94</accession>
<name>A0ABD6CA94_9EURY</name>
<dbReference type="AlphaFoldDB" id="A0ABD6CA94"/>
<sequence>MEFIASEFDDSNSGTDAERDVWDRLKRCFGPADVGVAYYRFPIIDEHNEDLDREADFLLLHKDYGLIVIECKGYRIEHLDRIEGATWILQNMGQDRAAPYSQARDQGFRVRSQMMRETELMDDQGQCSVVLTPIVALPNITRDEWEAHGFADLPSSPRVLCQDDLTPQSLRERLADVLGETELSVDEYLSARAVLSGGQAISGERGPILADAATKAAHYEQIEKGLQTLDEKQERIGLEIPDGPQQIRGIAGSGKTVLIARKAAAMHAKHPDWTIAVTFYTRSLYETIRSHVRRFYADFGGDDPDWGRLEVLHGWGGKREHGIYYKIAQQAGLTPKTYDEAKAAFGDRDDVFAACCEEVLEDGNIQQEFDAILIDEAQDMQPAFYQMCYAALTEPKRLIWAYDEAQNLTSLQAPSPKNVFGTDENGDPRVDLRGTYQGGIQKSRIMRKSYRTPREVLMVAHVLGMGLKSADGPVQAITTQKGWEDIGYEVLDGDFRTPGDPVRITRPPEYSPHPLQDEPEAAPFLGFMSFEGKEAELEYVAERIKGDIERQGLAPEEVMVIPFGGYDTGRSAGEFIADQLAADGIDANLVWNGDRSVFKEDGKVTISRIRRAKGNEAASVYLVNAERIARADWRDSRVQARNAAFVGVTRSRAWCEITGTGADLPLFDELSSLIESVNQPDPVVEFPAPNPHDLEKEIASDDSMATTLEQFE</sequence>
<protein>
    <submittedName>
        <fullName evidence="2">NERD domain-containing protein</fullName>
    </submittedName>
</protein>
<proteinExistence type="predicted"/>
<dbReference type="Proteomes" id="UP001597119">
    <property type="component" value="Unassembled WGS sequence"/>
</dbReference>
<dbReference type="SUPFAM" id="SSF52540">
    <property type="entry name" value="P-loop containing nucleoside triphosphate hydrolases"/>
    <property type="match status" value="1"/>
</dbReference>
<evidence type="ECO:0000313" key="2">
    <source>
        <dbReference type="EMBL" id="MFD1586758.1"/>
    </source>
</evidence>
<reference evidence="2 3" key="1">
    <citation type="journal article" date="2019" name="Int. J. Syst. Evol. Microbiol.">
        <title>The Global Catalogue of Microorganisms (GCM) 10K type strain sequencing project: providing services to taxonomists for standard genome sequencing and annotation.</title>
        <authorList>
            <consortium name="The Broad Institute Genomics Platform"/>
            <consortium name="The Broad Institute Genome Sequencing Center for Infectious Disease"/>
            <person name="Wu L."/>
            <person name="Ma J."/>
        </authorList>
    </citation>
    <scope>NUCLEOTIDE SEQUENCE [LARGE SCALE GENOMIC DNA]</scope>
    <source>
        <strain evidence="2 3">CGMCC 1.12125</strain>
    </source>
</reference>
<evidence type="ECO:0000313" key="3">
    <source>
        <dbReference type="Proteomes" id="UP001597119"/>
    </source>
</evidence>
<comment type="caution">
    <text evidence="2">The sequence shown here is derived from an EMBL/GenBank/DDBJ whole genome shotgun (WGS) entry which is preliminary data.</text>
</comment>
<dbReference type="InterPro" id="IPR000212">
    <property type="entry name" value="DNA_helicase_UvrD/REP"/>
</dbReference>
<dbReference type="Pfam" id="PF08378">
    <property type="entry name" value="NERD"/>
    <property type="match status" value="1"/>
</dbReference>
<dbReference type="RefSeq" id="WP_247376090.1">
    <property type="nucleotide sequence ID" value="NZ_JALLGV010000001.1"/>
</dbReference>
<dbReference type="Gene3D" id="3.40.50.300">
    <property type="entry name" value="P-loop containing nucleotide triphosphate hydrolases"/>
    <property type="match status" value="2"/>
</dbReference>
<feature type="domain" description="NERD" evidence="1">
    <location>
        <begin position="13"/>
        <end position="118"/>
    </location>
</feature>
<keyword evidence="3" id="KW-1185">Reference proteome</keyword>
<dbReference type="EMBL" id="JBHUDJ010000003">
    <property type="protein sequence ID" value="MFD1586758.1"/>
    <property type="molecule type" value="Genomic_DNA"/>
</dbReference>
<dbReference type="PANTHER" id="PTHR11070:SF2">
    <property type="entry name" value="ATP-DEPENDENT DNA HELICASE SRS2"/>
    <property type="match status" value="1"/>
</dbReference>
<gene>
    <name evidence="2" type="ORF">ACFR9U_07175</name>
</gene>
<dbReference type="InterPro" id="IPR027417">
    <property type="entry name" value="P-loop_NTPase"/>
</dbReference>
<evidence type="ECO:0000259" key="1">
    <source>
        <dbReference type="Pfam" id="PF08378"/>
    </source>
</evidence>